<accession>A0A5N5DA72</accession>
<dbReference type="EMBL" id="VCHE01000043">
    <property type="protein sequence ID" value="KAB2574505.1"/>
    <property type="molecule type" value="Genomic_DNA"/>
</dbReference>
<dbReference type="InterPro" id="IPR018465">
    <property type="entry name" value="Scm3/HJURP"/>
</dbReference>
<name>A0A5N5DA72_9PEZI</name>
<dbReference type="GO" id="GO:0042393">
    <property type="term" value="F:histone binding"/>
    <property type="evidence" value="ECO:0007669"/>
    <property type="project" value="InterPro"/>
</dbReference>
<comment type="caution">
    <text evidence="2">The sequence shown here is derived from an EMBL/GenBank/DDBJ whole genome shotgun (WGS) entry which is preliminary data.</text>
</comment>
<dbReference type="OrthoDB" id="2420608at2759"/>
<feature type="region of interest" description="Disordered" evidence="1">
    <location>
        <begin position="73"/>
        <end position="157"/>
    </location>
</feature>
<feature type="region of interest" description="Disordered" evidence="1">
    <location>
        <begin position="1"/>
        <end position="28"/>
    </location>
</feature>
<reference evidence="2 3" key="1">
    <citation type="journal article" date="2019" name="Sci. Rep.">
        <title>A multi-omics analysis of the grapevine pathogen Lasiodiplodia theobromae reveals that temperature affects the expression of virulence- and pathogenicity-related genes.</title>
        <authorList>
            <person name="Felix C."/>
            <person name="Meneses R."/>
            <person name="Goncalves M.F.M."/>
            <person name="Tilleman L."/>
            <person name="Duarte A.S."/>
            <person name="Jorrin-Novo J.V."/>
            <person name="Van de Peer Y."/>
            <person name="Deforce D."/>
            <person name="Van Nieuwerburgh F."/>
            <person name="Esteves A.C."/>
            <person name="Alves A."/>
        </authorList>
    </citation>
    <scope>NUCLEOTIDE SEQUENCE [LARGE SCALE GENOMIC DNA]</scope>
    <source>
        <strain evidence="2 3">LA-SOL3</strain>
    </source>
</reference>
<evidence type="ECO:0000313" key="3">
    <source>
        <dbReference type="Proteomes" id="UP000325902"/>
    </source>
</evidence>
<evidence type="ECO:0000256" key="1">
    <source>
        <dbReference type="SAM" id="MobiDB-lite"/>
    </source>
</evidence>
<proteinExistence type="predicted"/>
<dbReference type="Proteomes" id="UP000325902">
    <property type="component" value="Unassembled WGS sequence"/>
</dbReference>
<feature type="compositionally biased region" description="Acidic residues" evidence="1">
    <location>
        <begin position="75"/>
        <end position="97"/>
    </location>
</feature>
<protein>
    <submittedName>
        <fullName evidence="2">Uncharacterized protein</fullName>
    </submittedName>
</protein>
<dbReference type="AlphaFoldDB" id="A0A5N5DA72"/>
<dbReference type="GO" id="GO:0046982">
    <property type="term" value="F:protein heterodimerization activity"/>
    <property type="evidence" value="ECO:0007669"/>
    <property type="project" value="InterPro"/>
</dbReference>
<evidence type="ECO:0000313" key="2">
    <source>
        <dbReference type="EMBL" id="KAB2574505.1"/>
    </source>
</evidence>
<dbReference type="InterPro" id="IPR009072">
    <property type="entry name" value="Histone-fold"/>
</dbReference>
<sequence length="157" mass="18122">MAHRSRLLPPADAEHYDDLSELERERHENDMRLKNTFEHIFEKYSRDFTDIGDEIDLETGEIVVNNGHLARLEDERDTGEDFEDWSGEGEEDEDDVVDGYPYERYGVADSLEEDELLSSPPRNRSQRVNIHDSPPIHCYDTTPPHPAATCSNFKISS</sequence>
<dbReference type="Pfam" id="PF10384">
    <property type="entry name" value="Scm3"/>
    <property type="match status" value="1"/>
</dbReference>
<dbReference type="PANTHER" id="PTHR15992:SF5">
    <property type="entry name" value="HOLLIDAY JUNCTION RECOGNITION PROTEIN"/>
    <property type="match status" value="1"/>
</dbReference>
<dbReference type="GO" id="GO:0005634">
    <property type="term" value="C:nucleus"/>
    <property type="evidence" value="ECO:0007669"/>
    <property type="project" value="InterPro"/>
</dbReference>
<gene>
    <name evidence="2" type="ORF">DBV05_g6892</name>
</gene>
<keyword evidence="3" id="KW-1185">Reference proteome</keyword>
<dbReference type="Gene3D" id="1.10.20.10">
    <property type="entry name" value="Histone, subunit A"/>
    <property type="match status" value="1"/>
</dbReference>
<dbReference type="PANTHER" id="PTHR15992">
    <property type="entry name" value="HOLLIDAY JUNCTION RECOGNITION PROTEIN"/>
    <property type="match status" value="1"/>
</dbReference>
<organism evidence="2 3">
    <name type="scientific">Lasiodiplodia theobromae</name>
    <dbReference type="NCBI Taxonomy" id="45133"/>
    <lineage>
        <taxon>Eukaryota</taxon>
        <taxon>Fungi</taxon>
        <taxon>Dikarya</taxon>
        <taxon>Ascomycota</taxon>
        <taxon>Pezizomycotina</taxon>
        <taxon>Dothideomycetes</taxon>
        <taxon>Dothideomycetes incertae sedis</taxon>
        <taxon>Botryosphaeriales</taxon>
        <taxon>Botryosphaeriaceae</taxon>
        <taxon>Lasiodiplodia</taxon>
    </lineage>
</organism>
<feature type="compositionally biased region" description="Basic and acidic residues" evidence="1">
    <location>
        <begin position="12"/>
        <end position="28"/>
    </location>
</feature>